<keyword evidence="10" id="KW-1185">Reference proteome</keyword>
<evidence type="ECO:0000313" key="9">
    <source>
        <dbReference type="EMBL" id="GFR18904.1"/>
    </source>
</evidence>
<dbReference type="InterPro" id="IPR022905">
    <property type="entry name" value="Rpo11-like"/>
</dbReference>
<evidence type="ECO:0000256" key="1">
    <source>
        <dbReference type="ARBA" id="ARBA00004123"/>
    </source>
</evidence>
<dbReference type="GO" id="GO:0003677">
    <property type="term" value="F:DNA binding"/>
    <property type="evidence" value="ECO:0007669"/>
    <property type="project" value="InterPro"/>
</dbReference>
<comment type="caution">
    <text evidence="9">The sequence shown here is derived from an EMBL/GenBank/DDBJ whole genome shotgun (WGS) entry which is preliminary data.</text>
</comment>
<keyword evidence="4" id="KW-0804">Transcription</keyword>
<comment type="subcellular location">
    <subcellularLocation>
        <location evidence="1">Nucleus</location>
    </subcellularLocation>
</comment>
<gene>
    <name evidence="9" type="primary">polr1d</name>
    <name evidence="9" type="ORF">TNCT_658351</name>
</gene>
<comment type="similarity">
    <text evidence="6">Belongs to the archaeal Rpo11/eukaryotic RPB11/RPC19 RNA polymerase subunit family.</text>
</comment>
<dbReference type="OrthoDB" id="510325at2759"/>
<evidence type="ECO:0000256" key="5">
    <source>
        <dbReference type="ARBA" id="ARBA00023242"/>
    </source>
</evidence>
<dbReference type="CDD" id="cd07029">
    <property type="entry name" value="RNAP_I_III_AC19"/>
    <property type="match status" value="1"/>
</dbReference>
<dbReference type="InterPro" id="IPR036603">
    <property type="entry name" value="RBP11-like"/>
</dbReference>
<dbReference type="Pfam" id="PF13656">
    <property type="entry name" value="RNA_pol_L_2"/>
    <property type="match status" value="1"/>
</dbReference>
<evidence type="ECO:0000256" key="7">
    <source>
        <dbReference type="ARBA" id="ARBA00031757"/>
    </source>
</evidence>
<dbReference type="FunFam" id="3.30.1360.10:FF:000006">
    <property type="entry name" value="DNA-directed RNA polymerases I and III subunit RPAC2"/>
    <property type="match status" value="1"/>
</dbReference>
<dbReference type="InterPro" id="IPR033898">
    <property type="entry name" value="RNAP_AC19"/>
</dbReference>
<evidence type="ECO:0000256" key="3">
    <source>
        <dbReference type="ARBA" id="ARBA00022478"/>
    </source>
</evidence>
<dbReference type="GO" id="GO:0006383">
    <property type="term" value="P:transcription by RNA polymerase III"/>
    <property type="evidence" value="ECO:0007669"/>
    <property type="project" value="TreeGrafter"/>
</dbReference>
<dbReference type="PANTHER" id="PTHR13946">
    <property type="entry name" value="DNA-DIRECTED RNA POLYMERASE I,II,III"/>
    <property type="match status" value="1"/>
</dbReference>
<feature type="domain" description="DNA-directed RNA polymerase RBP11-like dimerisation" evidence="8">
    <location>
        <begin position="21"/>
        <end position="91"/>
    </location>
</feature>
<evidence type="ECO:0000256" key="2">
    <source>
        <dbReference type="ARBA" id="ARBA00022079"/>
    </source>
</evidence>
<dbReference type="AlphaFoldDB" id="A0A8X6IBC4"/>
<dbReference type="InterPro" id="IPR008193">
    <property type="entry name" value="RNA_pol_Rpb11_13-16kDa_CS"/>
</dbReference>
<dbReference type="PANTHER" id="PTHR13946:SF28">
    <property type="entry name" value="DNA-DIRECTED RNA POLYMERASES I AND III SUBUNIT RPAC2"/>
    <property type="match status" value="1"/>
</dbReference>
<keyword evidence="3 9" id="KW-0240">DNA-directed RNA polymerase</keyword>
<organism evidence="9 10">
    <name type="scientific">Trichonephila clavata</name>
    <name type="common">Joro spider</name>
    <name type="synonym">Nephila clavata</name>
    <dbReference type="NCBI Taxonomy" id="2740835"/>
    <lineage>
        <taxon>Eukaryota</taxon>
        <taxon>Metazoa</taxon>
        <taxon>Ecdysozoa</taxon>
        <taxon>Arthropoda</taxon>
        <taxon>Chelicerata</taxon>
        <taxon>Arachnida</taxon>
        <taxon>Araneae</taxon>
        <taxon>Araneomorphae</taxon>
        <taxon>Entelegynae</taxon>
        <taxon>Araneoidea</taxon>
        <taxon>Nephilidae</taxon>
        <taxon>Trichonephila</taxon>
    </lineage>
</organism>
<name>A0A8X6IBC4_TRICU</name>
<evidence type="ECO:0000256" key="4">
    <source>
        <dbReference type="ARBA" id="ARBA00023163"/>
    </source>
</evidence>
<dbReference type="GO" id="GO:0005736">
    <property type="term" value="C:RNA polymerase I complex"/>
    <property type="evidence" value="ECO:0007669"/>
    <property type="project" value="TreeGrafter"/>
</dbReference>
<dbReference type="EMBL" id="BMAO01027688">
    <property type="protein sequence ID" value="GFR18904.1"/>
    <property type="molecule type" value="Genomic_DNA"/>
</dbReference>
<evidence type="ECO:0000256" key="6">
    <source>
        <dbReference type="ARBA" id="ARBA00025751"/>
    </source>
</evidence>
<dbReference type="PROSITE" id="PS01154">
    <property type="entry name" value="RNA_POL_L_13KD"/>
    <property type="match status" value="1"/>
</dbReference>
<dbReference type="SUPFAM" id="SSF55257">
    <property type="entry name" value="RBP11-like subunits of RNA polymerase"/>
    <property type="match status" value="1"/>
</dbReference>
<dbReference type="HAMAP" id="MF_00261">
    <property type="entry name" value="RNApol_arch_Rpo11"/>
    <property type="match status" value="1"/>
</dbReference>
<evidence type="ECO:0000259" key="8">
    <source>
        <dbReference type="Pfam" id="PF13656"/>
    </source>
</evidence>
<dbReference type="InterPro" id="IPR009025">
    <property type="entry name" value="RBP11-like_dimer"/>
</dbReference>
<dbReference type="GO" id="GO:0003899">
    <property type="term" value="F:DNA-directed RNA polymerase activity"/>
    <property type="evidence" value="ECO:0007669"/>
    <property type="project" value="InterPro"/>
</dbReference>
<protein>
    <recommendedName>
        <fullName evidence="2">DNA-directed RNA polymerases I and III subunit RPAC2</fullName>
    </recommendedName>
    <alternativeName>
        <fullName evidence="7">DNA-directed RNA polymerase I subunit D</fullName>
    </alternativeName>
</protein>
<sequence>MEETARRIEVLASSEEDITCRTFVLHNEDHTLGNALRYIISKNPEVEYCGYSVPHPSIRDINFRIQTKSVPATDVLKKGLEDLQALCDHMHATFEKAVDEYKKMADIEKTLSEMDA</sequence>
<dbReference type="GO" id="GO:0005666">
    <property type="term" value="C:RNA polymerase III complex"/>
    <property type="evidence" value="ECO:0007669"/>
    <property type="project" value="TreeGrafter"/>
</dbReference>
<accession>A0A8X6IBC4</accession>
<evidence type="ECO:0000313" key="10">
    <source>
        <dbReference type="Proteomes" id="UP000887116"/>
    </source>
</evidence>
<dbReference type="GO" id="GO:0046983">
    <property type="term" value="F:protein dimerization activity"/>
    <property type="evidence" value="ECO:0007669"/>
    <property type="project" value="InterPro"/>
</dbReference>
<dbReference type="Gene3D" id="3.30.1360.10">
    <property type="entry name" value="RNA polymerase, RBP11-like subunit"/>
    <property type="match status" value="1"/>
</dbReference>
<keyword evidence="5" id="KW-0539">Nucleus</keyword>
<proteinExistence type="inferred from homology"/>
<dbReference type="GO" id="GO:0006362">
    <property type="term" value="P:transcription elongation by RNA polymerase I"/>
    <property type="evidence" value="ECO:0007669"/>
    <property type="project" value="TreeGrafter"/>
</dbReference>
<dbReference type="Proteomes" id="UP000887116">
    <property type="component" value="Unassembled WGS sequence"/>
</dbReference>
<reference evidence="9" key="1">
    <citation type="submission" date="2020-07" db="EMBL/GenBank/DDBJ databases">
        <title>Multicomponent nature underlies the extraordinary mechanical properties of spider dragline silk.</title>
        <authorList>
            <person name="Kono N."/>
            <person name="Nakamura H."/>
            <person name="Mori M."/>
            <person name="Yoshida Y."/>
            <person name="Ohtoshi R."/>
            <person name="Malay A.D."/>
            <person name="Moran D.A.P."/>
            <person name="Tomita M."/>
            <person name="Numata K."/>
            <person name="Arakawa K."/>
        </authorList>
    </citation>
    <scope>NUCLEOTIDE SEQUENCE</scope>
</reference>